<gene>
    <name evidence="3" type="ORF">SAMN02745119_03068</name>
</gene>
<dbReference type="STRING" id="115783.SAMN02745119_03068"/>
<feature type="chain" id="PRO_5012865947" evidence="2">
    <location>
        <begin position="22"/>
        <end position="290"/>
    </location>
</feature>
<name>A0A1T4RT70_9BACT</name>
<keyword evidence="1" id="KW-1133">Transmembrane helix</keyword>
<dbReference type="AlphaFoldDB" id="A0A1T4RT70"/>
<dbReference type="Proteomes" id="UP000190102">
    <property type="component" value="Unassembled WGS sequence"/>
</dbReference>
<evidence type="ECO:0000313" key="4">
    <source>
        <dbReference type="Proteomes" id="UP000190102"/>
    </source>
</evidence>
<evidence type="ECO:0000256" key="1">
    <source>
        <dbReference type="SAM" id="Phobius"/>
    </source>
</evidence>
<proteinExistence type="predicted"/>
<sequence length="290" mass="31531">MRQTALLFICLVLFTCVPVYAAEKGKMTDAEFEASLKYQKGTIVLPGSMATIKIPDTFRYLSPKDTEQVLVNAWGNPSGDGTLGMIFPADIGPTSKNSWGVVITYEEDGHVSDKDADSINYDDLLKEMKEGVAEANKERQKAGHQTLELVGWAAKPRYDKSAHKLYWAKELSFNGEKEHTLNYNIRLLGRKGVLVLNAVSGIDQLGTVEKDMQTVLAFTNFNAGYTYADYDAKTDKTAAYGIAALVAGGVAAKAGLFAKLFAALLAAKKLIIVGVAALGGYIVKLFKKKE</sequence>
<accession>A0A1T4RT70</accession>
<keyword evidence="2" id="KW-0732">Signal</keyword>
<feature type="signal peptide" evidence="2">
    <location>
        <begin position="1"/>
        <end position="21"/>
    </location>
</feature>
<evidence type="ECO:0000313" key="3">
    <source>
        <dbReference type="EMBL" id="SKA19184.1"/>
    </source>
</evidence>
<evidence type="ECO:0000256" key="2">
    <source>
        <dbReference type="SAM" id="SignalP"/>
    </source>
</evidence>
<keyword evidence="4" id="KW-1185">Reference proteome</keyword>
<organism evidence="3 4">
    <name type="scientific">Trichlorobacter thiogenes</name>
    <dbReference type="NCBI Taxonomy" id="115783"/>
    <lineage>
        <taxon>Bacteria</taxon>
        <taxon>Pseudomonadati</taxon>
        <taxon>Thermodesulfobacteriota</taxon>
        <taxon>Desulfuromonadia</taxon>
        <taxon>Geobacterales</taxon>
        <taxon>Geobacteraceae</taxon>
        <taxon>Trichlorobacter</taxon>
    </lineage>
</organism>
<reference evidence="4" key="1">
    <citation type="submission" date="2017-02" db="EMBL/GenBank/DDBJ databases">
        <authorList>
            <person name="Varghese N."/>
            <person name="Submissions S."/>
        </authorList>
    </citation>
    <scope>NUCLEOTIDE SEQUENCE [LARGE SCALE GENOMIC DNA]</scope>
    <source>
        <strain evidence="4">ATCC BAA-34</strain>
    </source>
</reference>
<dbReference type="EMBL" id="FUWR01000024">
    <property type="protein sequence ID" value="SKA19184.1"/>
    <property type="molecule type" value="Genomic_DNA"/>
</dbReference>
<dbReference type="RefSeq" id="WP_078791291.1">
    <property type="nucleotide sequence ID" value="NZ_FUWR01000024.1"/>
</dbReference>
<protein>
    <submittedName>
        <fullName evidence="3">Uncharacterized membrane-anchored protein</fullName>
    </submittedName>
</protein>
<dbReference type="Pfam" id="PF09935">
    <property type="entry name" value="DUF2167"/>
    <property type="match status" value="1"/>
</dbReference>
<feature type="transmembrane region" description="Helical" evidence="1">
    <location>
        <begin position="260"/>
        <end position="283"/>
    </location>
</feature>
<keyword evidence="1" id="KW-0472">Membrane</keyword>
<dbReference type="InterPro" id="IPR018682">
    <property type="entry name" value="DUF2167_membr"/>
</dbReference>
<keyword evidence="1" id="KW-0812">Transmembrane</keyword>
<dbReference type="OrthoDB" id="196355at2"/>